<evidence type="ECO:0000313" key="10">
    <source>
        <dbReference type="Proteomes" id="UP001058980"/>
    </source>
</evidence>
<accession>A0A5E4UNB4</accession>
<evidence type="ECO:0000259" key="6">
    <source>
        <dbReference type="PROSITE" id="PS50931"/>
    </source>
</evidence>
<proteinExistence type="inferred from homology"/>
<dbReference type="InterPro" id="IPR050950">
    <property type="entry name" value="HTH-type_LysR_regulators"/>
</dbReference>
<gene>
    <name evidence="8" type="primary">gbpR_2</name>
    <name evidence="7" type="ORF">NTU39_20400</name>
    <name evidence="8" type="ORF">PCO31010_02164</name>
</gene>
<dbReference type="Proteomes" id="UP001058980">
    <property type="component" value="Chromosome"/>
</dbReference>
<dbReference type="Gene3D" id="3.40.190.290">
    <property type="match status" value="1"/>
</dbReference>
<dbReference type="Pfam" id="PF00126">
    <property type="entry name" value="HTH_1"/>
    <property type="match status" value="1"/>
</dbReference>
<evidence type="ECO:0000256" key="2">
    <source>
        <dbReference type="ARBA" id="ARBA00023015"/>
    </source>
</evidence>
<dbReference type="PANTHER" id="PTHR30419">
    <property type="entry name" value="HTH-TYPE TRANSCRIPTIONAL REGULATOR YBHD"/>
    <property type="match status" value="1"/>
</dbReference>
<dbReference type="InterPro" id="IPR036388">
    <property type="entry name" value="WH-like_DNA-bd_sf"/>
</dbReference>
<dbReference type="Proteomes" id="UP000343335">
    <property type="component" value="Unassembled WGS sequence"/>
</dbReference>
<dbReference type="EMBL" id="CP102780">
    <property type="protein sequence ID" value="UVA78401.1"/>
    <property type="molecule type" value="Genomic_DNA"/>
</dbReference>
<dbReference type="InterPro" id="IPR036390">
    <property type="entry name" value="WH_DNA-bd_sf"/>
</dbReference>
<evidence type="ECO:0000313" key="7">
    <source>
        <dbReference type="EMBL" id="UVA78401.1"/>
    </source>
</evidence>
<keyword evidence="4" id="KW-0804">Transcription</keyword>
<comment type="similarity">
    <text evidence="1">Belongs to the LysR transcriptional regulatory family.</text>
</comment>
<keyword evidence="3" id="KW-0238">DNA-binding</keyword>
<feature type="region of interest" description="Disordered" evidence="5">
    <location>
        <begin position="318"/>
        <end position="337"/>
    </location>
</feature>
<dbReference type="AlphaFoldDB" id="A0A5E4UNB4"/>
<dbReference type="InterPro" id="IPR000847">
    <property type="entry name" value="LysR_HTH_N"/>
</dbReference>
<protein>
    <submittedName>
        <fullName evidence="8">HTH-type transcriptional regulator GbpR</fullName>
    </submittedName>
    <submittedName>
        <fullName evidence="7">LysR substrate-binding domain-containing protein</fullName>
    </submittedName>
</protein>
<organism evidence="8 9">
    <name type="scientific">Pandoraea commovens</name>
    <dbReference type="NCBI Taxonomy" id="2508289"/>
    <lineage>
        <taxon>Bacteria</taxon>
        <taxon>Pseudomonadati</taxon>
        <taxon>Pseudomonadota</taxon>
        <taxon>Betaproteobacteria</taxon>
        <taxon>Burkholderiales</taxon>
        <taxon>Burkholderiaceae</taxon>
        <taxon>Pandoraea</taxon>
    </lineage>
</organism>
<dbReference type="SUPFAM" id="SSF46785">
    <property type="entry name" value="Winged helix' DNA-binding domain"/>
    <property type="match status" value="1"/>
</dbReference>
<evidence type="ECO:0000256" key="3">
    <source>
        <dbReference type="ARBA" id="ARBA00023125"/>
    </source>
</evidence>
<evidence type="ECO:0000256" key="4">
    <source>
        <dbReference type="ARBA" id="ARBA00023163"/>
    </source>
</evidence>
<keyword evidence="10" id="KW-1185">Reference proteome</keyword>
<evidence type="ECO:0000313" key="9">
    <source>
        <dbReference type="Proteomes" id="UP000343335"/>
    </source>
</evidence>
<dbReference type="Pfam" id="PF03466">
    <property type="entry name" value="LysR_substrate"/>
    <property type="match status" value="1"/>
</dbReference>
<name>A0A5E4UNB4_9BURK</name>
<reference evidence="7" key="2">
    <citation type="submission" date="2022-08" db="EMBL/GenBank/DDBJ databases">
        <title>Multi-unit outbreak of Pandoraea commovens among non-cystic fibrosis intensive care patients from 2019 to 2021 in Berlin, Germany.</title>
        <authorList>
            <person name="Menzel P."/>
        </authorList>
    </citation>
    <scope>NUCLEOTIDE SEQUENCE</scope>
    <source>
        <strain evidence="7">LB-19-202-79</strain>
    </source>
</reference>
<dbReference type="SUPFAM" id="SSF53850">
    <property type="entry name" value="Periplasmic binding protein-like II"/>
    <property type="match status" value="1"/>
</dbReference>
<dbReference type="RefSeq" id="WP_150664268.1">
    <property type="nucleotide sequence ID" value="NZ_CABPSA010000003.1"/>
</dbReference>
<reference evidence="8 9" key="1">
    <citation type="submission" date="2019-08" db="EMBL/GenBank/DDBJ databases">
        <authorList>
            <person name="Peeters C."/>
        </authorList>
    </citation>
    <scope>NUCLEOTIDE SEQUENCE [LARGE SCALE GENOMIC DNA]</scope>
    <source>
        <strain evidence="8 9">LMG 31010</strain>
    </source>
</reference>
<dbReference type="Gene3D" id="1.10.10.10">
    <property type="entry name" value="Winged helix-like DNA-binding domain superfamily/Winged helix DNA-binding domain"/>
    <property type="match status" value="1"/>
</dbReference>
<dbReference type="GO" id="GO:0005829">
    <property type="term" value="C:cytosol"/>
    <property type="evidence" value="ECO:0007669"/>
    <property type="project" value="TreeGrafter"/>
</dbReference>
<dbReference type="PANTHER" id="PTHR30419:SF8">
    <property type="entry name" value="NITROGEN ASSIMILATION TRANSCRIPTIONAL ACTIVATOR-RELATED"/>
    <property type="match status" value="1"/>
</dbReference>
<dbReference type="InterPro" id="IPR005119">
    <property type="entry name" value="LysR_subst-bd"/>
</dbReference>
<evidence type="ECO:0000256" key="1">
    <source>
        <dbReference type="ARBA" id="ARBA00009437"/>
    </source>
</evidence>
<dbReference type="GO" id="GO:0003677">
    <property type="term" value="F:DNA binding"/>
    <property type="evidence" value="ECO:0007669"/>
    <property type="project" value="UniProtKB-KW"/>
</dbReference>
<dbReference type="OrthoDB" id="8627799at2"/>
<evidence type="ECO:0000256" key="5">
    <source>
        <dbReference type="SAM" id="MobiDB-lite"/>
    </source>
</evidence>
<keyword evidence="2" id="KW-0805">Transcription regulation</keyword>
<dbReference type="GO" id="GO:0003700">
    <property type="term" value="F:DNA-binding transcription factor activity"/>
    <property type="evidence" value="ECO:0007669"/>
    <property type="project" value="InterPro"/>
</dbReference>
<dbReference type="PROSITE" id="PS50931">
    <property type="entry name" value="HTH_LYSR"/>
    <property type="match status" value="1"/>
</dbReference>
<dbReference type="EMBL" id="CABPSA010000003">
    <property type="protein sequence ID" value="VVE01426.1"/>
    <property type="molecule type" value="Genomic_DNA"/>
</dbReference>
<sequence>MPPVIERHLLARLRARHLALLVALADTLSIHRAATRLHMTQPAASKSLRELETLFGTRLFDRHPRGLRPTAATQIVIDRARIMLTEMQKLGSDLELISNGALGKVRVGIMPVAIPDFLSKVLTHLSKNAPGVVAEFHEGSIDWMLGGLAQGKLDCVVCRLGEGTAATHFCREALFEESVCIVARHHHPLARRKKITPAMLASADWIFPGGDAPLRTSIRQFFADHLTTVPIPRVECVSVLANLQMLQDTDWLAFLPRPIAVQYQRLGVIAILNAPGEWPMPAVGLVTRAETNQTPALDAFVSAVRHVGADIATIRAKADSSDHDSTGNTRQARRRPS</sequence>
<dbReference type="PRINTS" id="PR00039">
    <property type="entry name" value="HTHLYSR"/>
</dbReference>
<feature type="domain" description="HTH lysR-type" evidence="6">
    <location>
        <begin position="13"/>
        <end position="70"/>
    </location>
</feature>
<evidence type="ECO:0000313" key="8">
    <source>
        <dbReference type="EMBL" id="VVE01426.1"/>
    </source>
</evidence>